<dbReference type="PANTHER" id="PTHR43510">
    <property type="entry name" value="AMINOTRANSFERASE FUNCTION, HYPOTHETICAL (EUROFUNG)"/>
    <property type="match status" value="1"/>
</dbReference>
<name>A0ABZ1TP45_STRVG</name>
<dbReference type="RefSeq" id="WP_328959564.1">
    <property type="nucleotide sequence ID" value="NZ_CP108090.1"/>
</dbReference>
<evidence type="ECO:0008006" key="4">
    <source>
        <dbReference type="Google" id="ProtNLM"/>
    </source>
</evidence>
<dbReference type="InterPro" id="IPR015422">
    <property type="entry name" value="PyrdxlP-dep_Trfase_small"/>
</dbReference>
<dbReference type="Gene3D" id="3.90.1150.10">
    <property type="entry name" value="Aspartate Aminotransferase, domain 1"/>
    <property type="match status" value="1"/>
</dbReference>
<accession>A0ABZ1TP45</accession>
<dbReference type="Proteomes" id="UP001432039">
    <property type="component" value="Chromosome"/>
</dbReference>
<protein>
    <recommendedName>
        <fullName evidence="4">Aminotransferase class I/classII domain-containing protein</fullName>
    </recommendedName>
</protein>
<evidence type="ECO:0000313" key="2">
    <source>
        <dbReference type="EMBL" id="WUQ17614.1"/>
    </source>
</evidence>
<evidence type="ECO:0000313" key="3">
    <source>
        <dbReference type="Proteomes" id="UP001432039"/>
    </source>
</evidence>
<reference evidence="2" key="1">
    <citation type="submission" date="2022-10" db="EMBL/GenBank/DDBJ databases">
        <title>The complete genomes of actinobacterial strains from the NBC collection.</title>
        <authorList>
            <person name="Joergensen T.S."/>
            <person name="Alvarez Arevalo M."/>
            <person name="Sterndorff E.B."/>
            <person name="Faurdal D."/>
            <person name="Vuksanovic O."/>
            <person name="Mourched A.-S."/>
            <person name="Charusanti P."/>
            <person name="Shaw S."/>
            <person name="Blin K."/>
            <person name="Weber T."/>
        </authorList>
    </citation>
    <scope>NUCLEOTIDE SEQUENCE</scope>
    <source>
        <strain evidence="2">NBC_00248</strain>
    </source>
</reference>
<dbReference type="SUPFAM" id="SSF53383">
    <property type="entry name" value="PLP-dependent transferases"/>
    <property type="match status" value="1"/>
</dbReference>
<keyword evidence="3" id="KW-1185">Reference proteome</keyword>
<evidence type="ECO:0000313" key="1">
    <source>
        <dbReference type="EMBL" id="WUQ09993.1"/>
    </source>
</evidence>
<dbReference type="InterPro" id="IPR015424">
    <property type="entry name" value="PyrdxlP-dep_Trfase"/>
</dbReference>
<gene>
    <name evidence="1" type="ORF">OG517_00150</name>
    <name evidence="2" type="ORF">OG517_43020</name>
</gene>
<dbReference type="EMBL" id="CP108090">
    <property type="protein sequence ID" value="WUQ17614.1"/>
    <property type="molecule type" value="Genomic_DNA"/>
</dbReference>
<sequence length="128" mass="14235">MARLPDFRLETYFSRWEFTARHHLTASDVRTMTLGELLSPADDKARVAFENQPIGYTETFGDPALREVIAQRHENAGADDVICFAGAEEAFYLAMNVLPDAGDHAAVVTPSHQAVETVAFAHGMRTRR</sequence>
<dbReference type="EMBL" id="CP108090">
    <property type="protein sequence ID" value="WUQ09993.1"/>
    <property type="molecule type" value="Genomic_DNA"/>
</dbReference>
<organism evidence="2 3">
    <name type="scientific">Streptomyces virginiae</name>
    <name type="common">Streptomyces cinnamonensis</name>
    <dbReference type="NCBI Taxonomy" id="1961"/>
    <lineage>
        <taxon>Bacteria</taxon>
        <taxon>Bacillati</taxon>
        <taxon>Actinomycetota</taxon>
        <taxon>Actinomycetes</taxon>
        <taxon>Kitasatosporales</taxon>
        <taxon>Streptomycetaceae</taxon>
        <taxon>Streptomyces</taxon>
    </lineage>
</organism>
<dbReference type="PANTHER" id="PTHR43510:SF1">
    <property type="entry name" value="AMINOTRANSFERASE FUNCTION, HYPOTHETICAL (EUROFUNG)"/>
    <property type="match status" value="1"/>
</dbReference>
<dbReference type="Gene3D" id="3.40.640.10">
    <property type="entry name" value="Type I PLP-dependent aspartate aminotransferase-like (Major domain)"/>
    <property type="match status" value="1"/>
</dbReference>
<proteinExistence type="predicted"/>
<dbReference type="InterPro" id="IPR015421">
    <property type="entry name" value="PyrdxlP-dep_Trfase_major"/>
</dbReference>